<feature type="compositionally biased region" description="Polar residues" evidence="1">
    <location>
        <begin position="92"/>
        <end position="108"/>
    </location>
</feature>
<reference evidence="2" key="1">
    <citation type="journal article" date="2019" name="Sci. Rep.">
        <title>Draft genome of Tanacetum cinerariifolium, the natural source of mosquito coil.</title>
        <authorList>
            <person name="Yamashiro T."/>
            <person name="Shiraishi A."/>
            <person name="Satake H."/>
            <person name="Nakayama K."/>
        </authorList>
    </citation>
    <scope>NUCLEOTIDE SEQUENCE</scope>
</reference>
<sequence>MTLKSHTRHIMWDREKERKWFYLGDFGRDDIGRSNHGFLDGRPPPRVRATIEEITDEPGSITTIGHRSEKMLLLTWHVSSEPTKEPVCDSVTPRSLPQHDSSTPSTASQVIEEVMRQLSFEETELDGEAGFGDVAESGMESSGLSHDESFGEPIVEAVRTQEPITKEVIVKDYVSYGKDVEQINGQEDESALSDGHFFYDDEGIDSAYETQYNVQSSEDAGIDDNDDEDDDFLLDEENEIVEPEVDVHLFGKDVDDINVDGFDSDHGNANETSNYRRKRRRYKSITITTNSINRSPPDGVIYKASYPKKGEYILWTMKMEQYLAHTDYALCEVILNGNSTVQMTKDKAGNEVKVPPITARQILARTRERKAKSTLLMAIPNEHLARFHGIKDAKTFWAAIKTIFGGNAESRKMY</sequence>
<feature type="region of interest" description="Disordered" evidence="1">
    <location>
        <begin position="83"/>
        <end position="108"/>
    </location>
</feature>
<evidence type="ECO:0000256" key="1">
    <source>
        <dbReference type="SAM" id="MobiDB-lite"/>
    </source>
</evidence>
<comment type="caution">
    <text evidence="2">The sequence shown here is derived from an EMBL/GenBank/DDBJ whole genome shotgun (WGS) entry which is preliminary data.</text>
</comment>
<accession>A0A6L2N866</accession>
<organism evidence="2">
    <name type="scientific">Tanacetum cinerariifolium</name>
    <name type="common">Dalmatian daisy</name>
    <name type="synonym">Chrysanthemum cinerariifolium</name>
    <dbReference type="NCBI Taxonomy" id="118510"/>
    <lineage>
        <taxon>Eukaryota</taxon>
        <taxon>Viridiplantae</taxon>
        <taxon>Streptophyta</taxon>
        <taxon>Embryophyta</taxon>
        <taxon>Tracheophyta</taxon>
        <taxon>Spermatophyta</taxon>
        <taxon>Magnoliopsida</taxon>
        <taxon>eudicotyledons</taxon>
        <taxon>Gunneridae</taxon>
        <taxon>Pentapetalae</taxon>
        <taxon>asterids</taxon>
        <taxon>campanulids</taxon>
        <taxon>Asterales</taxon>
        <taxon>Asteraceae</taxon>
        <taxon>Asteroideae</taxon>
        <taxon>Anthemideae</taxon>
        <taxon>Anthemidinae</taxon>
        <taxon>Tanacetum</taxon>
    </lineage>
</organism>
<proteinExistence type="predicted"/>
<dbReference type="AlphaFoldDB" id="A0A6L2N866"/>
<gene>
    <name evidence="2" type="ORF">Tci_052843</name>
</gene>
<evidence type="ECO:0000313" key="2">
    <source>
        <dbReference type="EMBL" id="GEU80865.1"/>
    </source>
</evidence>
<name>A0A6L2N866_TANCI</name>
<dbReference type="EMBL" id="BKCJ010008160">
    <property type="protein sequence ID" value="GEU80865.1"/>
    <property type="molecule type" value="Genomic_DNA"/>
</dbReference>
<protein>
    <submittedName>
        <fullName evidence="2">Ribonuclease H-like domain-containing protein</fullName>
    </submittedName>
</protein>